<dbReference type="Pfam" id="PF12796">
    <property type="entry name" value="Ank_2"/>
    <property type="match status" value="1"/>
</dbReference>
<comment type="caution">
    <text evidence="2">The sequence shown here is derived from an EMBL/GenBank/DDBJ whole genome shotgun (WGS) entry which is preliminary data.</text>
</comment>
<dbReference type="PANTHER" id="PTHR46224">
    <property type="entry name" value="ANKYRIN REPEAT FAMILY PROTEIN"/>
    <property type="match status" value="1"/>
</dbReference>
<evidence type="ECO:0000313" key="2">
    <source>
        <dbReference type="EMBL" id="EFE35802.1"/>
    </source>
</evidence>
<dbReference type="EMBL" id="ABSU01000002">
    <property type="protein sequence ID" value="EFE35802.1"/>
    <property type="molecule type" value="Genomic_DNA"/>
</dbReference>
<dbReference type="InterPro" id="IPR036770">
    <property type="entry name" value="Ankyrin_rpt-contain_sf"/>
</dbReference>
<dbReference type="PROSITE" id="PS50297">
    <property type="entry name" value="ANK_REP_REGION"/>
    <property type="match status" value="2"/>
</dbReference>
<dbReference type="AlphaFoldDB" id="D4AM46"/>
<proteinExistence type="predicted"/>
<keyword evidence="3" id="KW-1185">Reference proteome</keyword>
<dbReference type="eggNOG" id="KOG0504">
    <property type="taxonomic scope" value="Eukaryota"/>
</dbReference>
<keyword evidence="1" id="KW-0040">ANK repeat</keyword>
<reference evidence="3" key="1">
    <citation type="journal article" date="2011" name="Genome Biol.">
        <title>Comparative and functional genomics provide insights into the pathogenicity of dermatophytic fungi.</title>
        <authorList>
            <person name="Burmester A."/>
            <person name="Shelest E."/>
            <person name="Gloeckner G."/>
            <person name="Heddergott C."/>
            <person name="Schindler S."/>
            <person name="Staib P."/>
            <person name="Heidel A."/>
            <person name="Felder M."/>
            <person name="Petzold A."/>
            <person name="Szafranski K."/>
            <person name="Feuermann M."/>
            <person name="Pedruzzi I."/>
            <person name="Priebe S."/>
            <person name="Groth M."/>
            <person name="Winkler R."/>
            <person name="Li W."/>
            <person name="Kniemeyer O."/>
            <person name="Schroeckh V."/>
            <person name="Hertweck C."/>
            <person name="Hube B."/>
            <person name="White T.C."/>
            <person name="Platzer M."/>
            <person name="Guthke R."/>
            <person name="Heitman J."/>
            <person name="Woestemeyer J."/>
            <person name="Zipfel P.F."/>
            <person name="Monod M."/>
            <person name="Brakhage A.A."/>
        </authorList>
    </citation>
    <scope>NUCLEOTIDE SEQUENCE [LARGE SCALE GENOMIC DNA]</scope>
    <source>
        <strain evidence="3">ATCC MYA-4681 / CBS 112371</strain>
    </source>
</reference>
<dbReference type="Gene3D" id="1.25.40.20">
    <property type="entry name" value="Ankyrin repeat-containing domain"/>
    <property type="match status" value="3"/>
</dbReference>
<dbReference type="Proteomes" id="UP000008866">
    <property type="component" value="Unassembled WGS sequence"/>
</dbReference>
<dbReference type="KEGG" id="abe:ARB_04736"/>
<evidence type="ECO:0000256" key="1">
    <source>
        <dbReference type="PROSITE-ProRule" id="PRU00023"/>
    </source>
</evidence>
<dbReference type="HOGENOM" id="CLU_506222_0_0_1"/>
<feature type="repeat" description="ANK" evidence="1">
    <location>
        <begin position="389"/>
        <end position="413"/>
    </location>
</feature>
<gene>
    <name evidence="2" type="ORF">ARB_04736</name>
</gene>
<name>D4AM46_ARTBC</name>
<dbReference type="SMART" id="SM00248">
    <property type="entry name" value="ANK"/>
    <property type="match status" value="8"/>
</dbReference>
<dbReference type="GeneID" id="9521930"/>
<accession>D4AM46</accession>
<organism evidence="2 3">
    <name type="scientific">Arthroderma benhamiae (strain ATCC MYA-4681 / CBS 112371)</name>
    <name type="common">Trichophyton mentagrophytes</name>
    <dbReference type="NCBI Taxonomy" id="663331"/>
    <lineage>
        <taxon>Eukaryota</taxon>
        <taxon>Fungi</taxon>
        <taxon>Dikarya</taxon>
        <taxon>Ascomycota</taxon>
        <taxon>Pezizomycotina</taxon>
        <taxon>Eurotiomycetes</taxon>
        <taxon>Eurotiomycetidae</taxon>
        <taxon>Onygenales</taxon>
        <taxon>Arthrodermataceae</taxon>
        <taxon>Trichophyton</taxon>
    </lineage>
</organism>
<dbReference type="OMA" id="FEYKCPG"/>
<feature type="repeat" description="ANK" evidence="1">
    <location>
        <begin position="357"/>
        <end position="389"/>
    </location>
</feature>
<dbReference type="PANTHER" id="PTHR46224:SF64">
    <property type="entry name" value="IQ MOTIF AND ANKYRIN REPEAT DOMAIN-CONTAINING PROTEIN 1"/>
    <property type="match status" value="1"/>
</dbReference>
<dbReference type="RefSeq" id="XP_003016447.1">
    <property type="nucleotide sequence ID" value="XM_003016401.1"/>
</dbReference>
<dbReference type="InterPro" id="IPR051616">
    <property type="entry name" value="Cul2-RING_E3_ligase_SR"/>
</dbReference>
<dbReference type="SUPFAM" id="SSF48403">
    <property type="entry name" value="Ankyrin repeat"/>
    <property type="match status" value="1"/>
</dbReference>
<sequence>MDLYGFPKEIFTLIIEDLVLEVGFVKAVRLRLVDSHFNRAILFALCDRQIINVFDPRVSLLHLITSPLLGRILLTKSRSKAATRIVALHVIATVNRELDKLTGCTEQHRPEQHLKISTAIAAYPVGVFGLYEEFEKFFVQQAHSLPWEESRIGHLSVDRTLIPATMDRGHTIFCGAIVLGNLSLVKSMASSVDINTVNYFFGQPLGLASIWGYYDIMQYLLDQGANPHWVAKRRDIVPSYPFHIGLRKFEYKCPGGSALAAAVLGGNKKIVSLLLKPELRLPDDESEYFRAILSAVRIGRSDLIDQLLQITGRTLSDYEYLREAMLWEAVYHNQEGIVRLLLDHGANPNHMLYPDMMPRYPLHVAAMLGHDRLVHMLLEDGADMYVDDLGHMPIIYAARAGQVEVIKVLVRHGEKFEHALSPAASRGQVHLIKYLLHIGVDIHYRESGHLVGVGLQALFSAILCKNLAIISLLAAAGVPLNNDDTDIYEDPIWAAKAHGGEWVLKHLLSLGAEDRDYPGDKQVADPDCLIYERLGRGLCDVNPTTWKWQGKY</sequence>
<dbReference type="InterPro" id="IPR002110">
    <property type="entry name" value="Ankyrin_rpt"/>
</dbReference>
<protein>
    <submittedName>
        <fullName evidence="2">F-box domain and ankyrin repeat protein</fullName>
    </submittedName>
</protein>
<evidence type="ECO:0000313" key="3">
    <source>
        <dbReference type="Proteomes" id="UP000008866"/>
    </source>
</evidence>
<dbReference type="PROSITE" id="PS50088">
    <property type="entry name" value="ANK_REPEAT"/>
    <property type="match status" value="2"/>
</dbReference>